<dbReference type="OMA" id="KLMACEE"/>
<feature type="domain" description="Xrn1 helical" evidence="6">
    <location>
        <begin position="226"/>
        <end position="376"/>
    </location>
</feature>
<evidence type="ECO:0000256" key="2">
    <source>
        <dbReference type="ARBA" id="ARBA00022801"/>
    </source>
</evidence>
<dbReference type="GO" id="GO:0000956">
    <property type="term" value="P:nuclear-transcribed mRNA catabolic process"/>
    <property type="evidence" value="ECO:0007669"/>
    <property type="project" value="TreeGrafter"/>
</dbReference>
<dbReference type="PANTHER" id="PTHR12341">
    <property type="entry name" value="5'-&gt;3' EXORIBONUCLEASE"/>
    <property type="match status" value="1"/>
</dbReference>
<reference evidence="7" key="2">
    <citation type="submission" date="2018-04" db="EMBL/GenBank/DDBJ databases">
        <title>OnivRS2 (Oryza nivara Reference Sequence Version 2).</title>
        <authorList>
            <person name="Zhang J."/>
            <person name="Kudrna D."/>
            <person name="Lee S."/>
            <person name="Talag J."/>
            <person name="Rajasekar S."/>
            <person name="Welchert J."/>
            <person name="Hsing Y.-I."/>
            <person name="Wing R.A."/>
        </authorList>
    </citation>
    <scope>NUCLEOTIDE SEQUENCE [LARGE SCALE GENOMIC DNA]</scope>
    <source>
        <strain evidence="7">SL10</strain>
    </source>
</reference>
<feature type="domain" description="Xrn1 helical" evidence="6">
    <location>
        <begin position="166"/>
        <end position="222"/>
    </location>
</feature>
<dbReference type="AlphaFoldDB" id="A0A0E0I4F2"/>
<feature type="compositionally biased region" description="Gly residues" evidence="4">
    <location>
        <begin position="710"/>
        <end position="727"/>
    </location>
</feature>
<feature type="compositionally biased region" description="Low complexity" evidence="4">
    <location>
        <begin position="694"/>
        <end position="709"/>
    </location>
</feature>
<dbReference type="EnsemblPlants" id="ONIVA07G22780.1">
    <property type="protein sequence ID" value="ONIVA07G22780.1"/>
    <property type="gene ID" value="ONIVA07G22780"/>
</dbReference>
<dbReference type="GO" id="GO:0004534">
    <property type="term" value="F:5'-3' RNA exonuclease activity"/>
    <property type="evidence" value="ECO:0007669"/>
    <property type="project" value="TreeGrafter"/>
</dbReference>
<keyword evidence="3" id="KW-0269">Exonuclease</keyword>
<dbReference type="Gene3D" id="1.25.40.1050">
    <property type="match status" value="1"/>
</dbReference>
<dbReference type="InterPro" id="IPR041412">
    <property type="entry name" value="Xrn1_helical"/>
</dbReference>
<reference evidence="7" key="1">
    <citation type="submission" date="2015-04" db="UniProtKB">
        <authorList>
            <consortium name="EnsemblPlants"/>
        </authorList>
    </citation>
    <scope>IDENTIFICATION</scope>
    <source>
        <strain evidence="7">SL10</strain>
    </source>
</reference>
<dbReference type="PANTHER" id="PTHR12341:SF62">
    <property type="entry name" value="5'-3' EXORIBONUCLEASE 3-LIKE"/>
    <property type="match status" value="1"/>
</dbReference>
<dbReference type="eggNOG" id="KOG2044">
    <property type="taxonomic scope" value="Eukaryota"/>
</dbReference>
<organism evidence="7">
    <name type="scientific">Oryza nivara</name>
    <name type="common">Indian wild rice</name>
    <name type="synonym">Oryza sativa f. spontanea</name>
    <dbReference type="NCBI Taxonomy" id="4536"/>
    <lineage>
        <taxon>Eukaryota</taxon>
        <taxon>Viridiplantae</taxon>
        <taxon>Streptophyta</taxon>
        <taxon>Embryophyta</taxon>
        <taxon>Tracheophyta</taxon>
        <taxon>Spermatophyta</taxon>
        <taxon>Magnoliopsida</taxon>
        <taxon>Liliopsida</taxon>
        <taxon>Poales</taxon>
        <taxon>Poaceae</taxon>
        <taxon>BOP clade</taxon>
        <taxon>Oryzoideae</taxon>
        <taxon>Oryzeae</taxon>
        <taxon>Oryzinae</taxon>
        <taxon>Oryza</taxon>
    </lineage>
</organism>
<protein>
    <submittedName>
        <fullName evidence="7">Uncharacterized protein</fullName>
    </submittedName>
</protein>
<keyword evidence="1" id="KW-0540">Nuclease</keyword>
<evidence type="ECO:0000256" key="3">
    <source>
        <dbReference type="ARBA" id="ARBA00022839"/>
    </source>
</evidence>
<feature type="compositionally biased region" description="Gly residues" evidence="4">
    <location>
        <begin position="659"/>
        <end position="693"/>
    </location>
</feature>
<proteinExistence type="predicted"/>
<feature type="region of interest" description="Disordered" evidence="4">
    <location>
        <begin position="573"/>
        <end position="608"/>
    </location>
</feature>
<dbReference type="Proteomes" id="UP000006591">
    <property type="component" value="Chromosome 7"/>
</dbReference>
<feature type="domain" description="Xrn1 helical" evidence="6">
    <location>
        <begin position="377"/>
        <end position="546"/>
    </location>
</feature>
<dbReference type="HOGENOM" id="CLU_006038_1_0_1"/>
<dbReference type="Gene3D" id="3.40.50.12390">
    <property type="match status" value="2"/>
</dbReference>
<accession>A0A0E0I4F2</accession>
<keyword evidence="2" id="KW-0378">Hydrolase</keyword>
<evidence type="ECO:0000313" key="8">
    <source>
        <dbReference type="Proteomes" id="UP000006591"/>
    </source>
</evidence>
<evidence type="ECO:0000256" key="4">
    <source>
        <dbReference type="SAM" id="MobiDB-lite"/>
    </source>
</evidence>
<name>A0A0E0I4F2_ORYNI</name>
<sequence length="727" mass="81329">MFDYMDRLIRIVRPISLLYLAVDGVAPRAKMNQQRARRFKSAMAAKQAEVEENILRDRFRAEGKKVLPQETSSSSEVSDPNVITPGTEFMDKLSDALKYYIRAHLNSDPLWKDINDADLIMLALASHEVHFSILREAEKFKCRAWFPRITEARPEGKLTKKPYQTLDVERMIDDFVFICFLTGNDFIPHIPSLEIHEGAIDLLIEVYKTSFNKMGGYIVDTDKNFQRKIERQAAENTWNERNTENVEENLDDQCIMVKSSQTDGQVSDEQDITMNTLELRKNLKDILHNKQDLIKTGACKHDKIKLGSPGWKSRFFKEKFDAETKDEIAKLQNEMVTISCFLNYANGILYLTVQKYLEGLCWVLCYYFADVPSWSCSFALPGCYSKLMDCDESAIQAFYPSELDIDTDGKRYLWQGIAKLPFIEDKLLLSVTKTAEKDLAVHELRRNTVRQEKIFLRNSNALAKNEAFAQTSDCSLQKLPIDPATSEIGGWLSPDDDDFSNGFCGSPIENDLSISAKFFNPEAVKPATRLLQNVTVPYKTVTEADICTRPLWHTHPYPKHPALSMHNVQQQRLQSSRPETPCWKPRTPPPPRREEIRSAGTGWLGRGRGGNIPVAVAASTAVAGETRQSWSSSRYGRGRGSGATAVGHGQMTTTRHQWSGGGGYGRSSGVDNGGGRGSYNLRPGGGGGGGGGYQWQQQQQTAWRPVGSPWGRGGGGGDGGNGQPRGL</sequence>
<feature type="region of interest" description="Disordered" evidence="4">
    <location>
        <begin position="625"/>
        <end position="727"/>
    </location>
</feature>
<dbReference type="Pfam" id="PF17846">
    <property type="entry name" value="XRN_M"/>
    <property type="match status" value="3"/>
</dbReference>
<feature type="domain" description="Xrn1 N-terminal" evidence="5">
    <location>
        <begin position="1"/>
        <end position="114"/>
    </location>
</feature>
<evidence type="ECO:0000313" key="7">
    <source>
        <dbReference type="EnsemblPlants" id="ONIVA07G22780.1"/>
    </source>
</evidence>
<dbReference type="Gramene" id="ONIVA07G22780.1">
    <property type="protein sequence ID" value="ONIVA07G22780.1"/>
    <property type="gene ID" value="ONIVA07G22780"/>
</dbReference>
<dbReference type="Pfam" id="PF03159">
    <property type="entry name" value="XRN_N"/>
    <property type="match status" value="1"/>
</dbReference>
<dbReference type="InterPro" id="IPR004859">
    <property type="entry name" value="Xrn1_N"/>
</dbReference>
<evidence type="ECO:0000259" key="5">
    <source>
        <dbReference type="Pfam" id="PF03159"/>
    </source>
</evidence>
<evidence type="ECO:0000259" key="6">
    <source>
        <dbReference type="Pfam" id="PF17846"/>
    </source>
</evidence>
<dbReference type="GO" id="GO:0005634">
    <property type="term" value="C:nucleus"/>
    <property type="evidence" value="ECO:0007669"/>
    <property type="project" value="TreeGrafter"/>
</dbReference>
<keyword evidence="8" id="KW-1185">Reference proteome</keyword>
<dbReference type="STRING" id="4536.A0A0E0I4F2"/>
<dbReference type="GO" id="GO:0003723">
    <property type="term" value="F:RNA binding"/>
    <property type="evidence" value="ECO:0007669"/>
    <property type="project" value="TreeGrafter"/>
</dbReference>
<evidence type="ECO:0000256" key="1">
    <source>
        <dbReference type="ARBA" id="ARBA00022722"/>
    </source>
</evidence>
<dbReference type="CDD" id="cd18673">
    <property type="entry name" value="PIN_XRN1-2-like"/>
    <property type="match status" value="1"/>
</dbReference>
<dbReference type="InterPro" id="IPR027073">
    <property type="entry name" value="5_3_exoribonuclease"/>
</dbReference>